<dbReference type="PANTHER" id="PTHR46696">
    <property type="entry name" value="P450, PUTATIVE (EUROFUNG)-RELATED"/>
    <property type="match status" value="1"/>
</dbReference>
<dbReference type="PROSITE" id="PS00086">
    <property type="entry name" value="CYTOCHROME_P450"/>
    <property type="match status" value="1"/>
</dbReference>
<dbReference type="SUPFAM" id="SSF48264">
    <property type="entry name" value="Cytochrome P450"/>
    <property type="match status" value="1"/>
</dbReference>
<dbReference type="AlphaFoldDB" id="A0A2M6UU90"/>
<evidence type="ECO:0000256" key="2">
    <source>
        <dbReference type="ARBA" id="ARBA00010617"/>
    </source>
</evidence>
<accession>A0A2M6UU90</accession>
<dbReference type="GO" id="GO:0020037">
    <property type="term" value="F:heme binding"/>
    <property type="evidence" value="ECO:0007669"/>
    <property type="project" value="InterPro"/>
</dbReference>
<keyword evidence="3" id="KW-0408">Iron</keyword>
<dbReference type="InterPro" id="IPR002397">
    <property type="entry name" value="Cyt_P450_B"/>
</dbReference>
<dbReference type="OrthoDB" id="9801155at2"/>
<organism evidence="4 5">
    <name type="scientific">Bartonella tribocorum</name>
    <dbReference type="NCBI Taxonomy" id="85701"/>
    <lineage>
        <taxon>Bacteria</taxon>
        <taxon>Pseudomonadati</taxon>
        <taxon>Pseudomonadota</taxon>
        <taxon>Alphaproteobacteria</taxon>
        <taxon>Hyphomicrobiales</taxon>
        <taxon>Bartonellaceae</taxon>
        <taxon>Bartonella</taxon>
    </lineage>
</organism>
<dbReference type="Gene3D" id="1.10.630.10">
    <property type="entry name" value="Cytochrome P450"/>
    <property type="match status" value="1"/>
</dbReference>
<evidence type="ECO:0000256" key="3">
    <source>
        <dbReference type="RuleBase" id="RU000461"/>
    </source>
</evidence>
<dbReference type="PANTHER" id="PTHR46696:SF3">
    <property type="entry name" value="PULCHERRIMINIC ACID SYNTHASE"/>
    <property type="match status" value="1"/>
</dbReference>
<dbReference type="Pfam" id="PF00067">
    <property type="entry name" value="p450"/>
    <property type="match status" value="1"/>
</dbReference>
<sequence>MVRHIIQFNVMDKNFQKNPYDTYKTVHSSNSVLWDENLKAYFFGRYEDVNSILRDARFTTAPLAIRAEPVMGDRVLAQMEGDEHHSKRHAVLSKLTGKMFRTRYAPLIEKTIDRLLMPYLAKGRIDIMNEFGKDYSVLVTLMVLGLPIDRYKDISMWHKGVASFVTSLNQSNEEKEFSLSCSKNIISYLTPLIEEWDKNSSEDLISVLCQKTDDGKSMTTSEIVALVLNMLLAAIEPADKTLAYLFYHLLTNPNELEKIQTDRTALGDAITETLRLTSPVQLIPRQTNQAMEFAGISLPANSLIFCIIGAANRDPDVFMEPNNFIPERKRIHKTSPDLIKTANHLAFGAGMHICVGSAFALMQIELTANRLLDKLNEISLTDGFLLEKEGLYTRGPSALPITFIPISQSSQTAIHSQNL</sequence>
<proteinExistence type="inferred from homology"/>
<comment type="similarity">
    <text evidence="2 3">Belongs to the cytochrome P450 family.</text>
</comment>
<keyword evidence="3" id="KW-0503">Monooxygenase</keyword>
<dbReference type="GO" id="GO:0004497">
    <property type="term" value="F:monooxygenase activity"/>
    <property type="evidence" value="ECO:0007669"/>
    <property type="project" value="UniProtKB-KW"/>
</dbReference>
<dbReference type="InterPro" id="IPR017972">
    <property type="entry name" value="Cyt_P450_CS"/>
</dbReference>
<evidence type="ECO:0000313" key="4">
    <source>
        <dbReference type="EMBL" id="PIT69751.1"/>
    </source>
</evidence>
<dbReference type="GO" id="GO:0016705">
    <property type="term" value="F:oxidoreductase activity, acting on paired donors, with incorporation or reduction of molecular oxygen"/>
    <property type="evidence" value="ECO:0007669"/>
    <property type="project" value="InterPro"/>
</dbReference>
<gene>
    <name evidence="4" type="ORF">CEV08_05610</name>
</gene>
<dbReference type="EMBL" id="NJPP01000017">
    <property type="protein sequence ID" value="PIT69751.1"/>
    <property type="molecule type" value="Genomic_DNA"/>
</dbReference>
<dbReference type="InterPro" id="IPR030904">
    <property type="entry name" value="CypX"/>
</dbReference>
<dbReference type="InterPro" id="IPR001128">
    <property type="entry name" value="Cyt_P450"/>
</dbReference>
<dbReference type="NCBIfam" id="TIGR04538">
    <property type="entry name" value="P450_cycloAA_1"/>
    <property type="match status" value="1"/>
</dbReference>
<dbReference type="InterPro" id="IPR036396">
    <property type="entry name" value="Cyt_P450_sf"/>
</dbReference>
<evidence type="ECO:0000256" key="1">
    <source>
        <dbReference type="ARBA" id="ARBA00001971"/>
    </source>
</evidence>
<keyword evidence="3" id="KW-0349">Heme</keyword>
<keyword evidence="3" id="KW-0479">Metal-binding</keyword>
<dbReference type="Proteomes" id="UP000230791">
    <property type="component" value="Unassembled WGS sequence"/>
</dbReference>
<dbReference type="GO" id="GO:0005506">
    <property type="term" value="F:iron ion binding"/>
    <property type="evidence" value="ECO:0007669"/>
    <property type="project" value="InterPro"/>
</dbReference>
<comment type="cofactor">
    <cofactor evidence="1">
        <name>heme</name>
        <dbReference type="ChEBI" id="CHEBI:30413"/>
    </cofactor>
</comment>
<dbReference type="GO" id="GO:0046148">
    <property type="term" value="P:pigment biosynthetic process"/>
    <property type="evidence" value="ECO:0007669"/>
    <property type="project" value="InterPro"/>
</dbReference>
<protein>
    <submittedName>
        <fullName evidence="4">Cytochrome</fullName>
    </submittedName>
</protein>
<name>A0A2M6UU90_9HYPH</name>
<dbReference type="RefSeq" id="WP_100130732.1">
    <property type="nucleotide sequence ID" value="NZ_CADDYJ010000012.1"/>
</dbReference>
<reference evidence="4 5" key="1">
    <citation type="submission" date="2017-06" db="EMBL/GenBank/DDBJ databases">
        <title>Draft genome of Bartonella tribocorum C635.</title>
        <authorList>
            <person name="Hadjadj L."/>
            <person name="Jiyipong T."/>
            <person name="Diene S.M."/>
            <person name="Morand S."/>
            <person name="Rolain J.-M."/>
        </authorList>
    </citation>
    <scope>NUCLEOTIDE SEQUENCE [LARGE SCALE GENOMIC DNA]</scope>
    <source>
        <strain evidence="4 5">C635</strain>
    </source>
</reference>
<evidence type="ECO:0000313" key="5">
    <source>
        <dbReference type="Proteomes" id="UP000230791"/>
    </source>
</evidence>
<keyword evidence="3" id="KW-0560">Oxidoreductase</keyword>
<comment type="caution">
    <text evidence="4">The sequence shown here is derived from an EMBL/GenBank/DDBJ whole genome shotgun (WGS) entry which is preliminary data.</text>
</comment>
<dbReference type="PRINTS" id="PR00359">
    <property type="entry name" value="BP450"/>
</dbReference>